<protein>
    <recommendedName>
        <fullName evidence="3">Transposase</fullName>
    </recommendedName>
</protein>
<dbReference type="Proteomes" id="UP000659223">
    <property type="component" value="Unassembled WGS sequence"/>
</dbReference>
<gene>
    <name evidence="1" type="ORF">GCM10010324_45160</name>
</gene>
<accession>A0ABQ2YUT2</accession>
<evidence type="ECO:0000313" key="2">
    <source>
        <dbReference type="Proteomes" id="UP000659223"/>
    </source>
</evidence>
<organism evidence="1 2">
    <name type="scientific">Streptomyces hiroshimensis</name>
    <dbReference type="NCBI Taxonomy" id="66424"/>
    <lineage>
        <taxon>Bacteria</taxon>
        <taxon>Bacillati</taxon>
        <taxon>Actinomycetota</taxon>
        <taxon>Actinomycetes</taxon>
        <taxon>Kitasatosporales</taxon>
        <taxon>Streptomycetaceae</taxon>
        <taxon>Streptomyces</taxon>
    </lineage>
</organism>
<comment type="caution">
    <text evidence="1">The sequence shown here is derived from an EMBL/GenBank/DDBJ whole genome shotgun (WGS) entry which is preliminary data.</text>
</comment>
<proteinExistence type="predicted"/>
<evidence type="ECO:0000313" key="1">
    <source>
        <dbReference type="EMBL" id="GGX94302.1"/>
    </source>
</evidence>
<evidence type="ECO:0008006" key="3">
    <source>
        <dbReference type="Google" id="ProtNLM"/>
    </source>
</evidence>
<sequence length="80" mass="9120">MPRFPPVTRTERLKGPPFLHVWLPAGCHWSSVPYENYRAAASDVQPAPNRSAWRTLWGPYRKRSRKARPDPCGGHSPICP</sequence>
<reference evidence="2" key="1">
    <citation type="journal article" date="2019" name="Int. J. Syst. Evol. Microbiol.">
        <title>The Global Catalogue of Microorganisms (GCM) 10K type strain sequencing project: providing services to taxonomists for standard genome sequencing and annotation.</title>
        <authorList>
            <consortium name="The Broad Institute Genomics Platform"/>
            <consortium name="The Broad Institute Genome Sequencing Center for Infectious Disease"/>
            <person name="Wu L."/>
            <person name="Ma J."/>
        </authorList>
    </citation>
    <scope>NUCLEOTIDE SEQUENCE [LARGE SCALE GENOMIC DNA]</scope>
    <source>
        <strain evidence="2">JCM 4586</strain>
    </source>
</reference>
<keyword evidence="2" id="KW-1185">Reference proteome</keyword>
<dbReference type="EMBL" id="BMUT01000010">
    <property type="protein sequence ID" value="GGX94302.1"/>
    <property type="molecule type" value="Genomic_DNA"/>
</dbReference>
<name>A0ABQ2YUT2_9ACTN</name>